<sequence length="471" mass="51950">MAETTLLILGASGDLTSRLLLPGLATLLAAEPSREVRVAGSDLKEIDDAEWRDLVRQAFEQGVPAPAEPDGGQDSPDRTALDRALETTSYTAGDATDARALQSLVDSLDLAAENRLVVYFALPPHITAKVCEALVDVDLPEQTILAAEKPFGTDGERARELNRLLTRIVPEEQIFRIDHFLGLYTVLNILGLRFANRLFERVWDRDSIERVEIFYDETVTLEGRAGYYDRAGALRDMLQSHLLQVMALMAIDQPASIEERDLRDAVGQVLRAARVPDPARHSRRARYTAGRIGERDVPDYTSEEGVDPELNTETLAEIQVEIANHRWAGVPFVLRSGKSFGRGQKQAIVHFRDPAHVPGGLQGRNTPDSLTIDFKPDCFTLRVTTNGRGDPFTLEQTELTGELGGGQLEPYGEVLASMLDGDLRLAVRGDAAEECWRIVTPVLQAWAANEVPMDTYPAGSRGPEDWETTAE</sequence>
<accession>A0ABP7DDJ9</accession>
<dbReference type="PANTHER" id="PTHR23429">
    <property type="entry name" value="GLUCOSE-6-PHOSPHATE 1-DEHYDROGENASE G6PD"/>
    <property type="match status" value="1"/>
</dbReference>
<gene>
    <name evidence="8" type="primary">zwf_2</name>
    <name evidence="8" type="ORF">GCM10022377_17380</name>
</gene>
<protein>
    <submittedName>
        <fullName evidence="8">Glucose-6-phosphate dehydrogenase</fullName>
    </submittedName>
</protein>
<dbReference type="SUPFAM" id="SSF55347">
    <property type="entry name" value="Glyceraldehyde-3-phosphate dehydrogenase-like, C-terminal domain"/>
    <property type="match status" value="1"/>
</dbReference>
<evidence type="ECO:0000313" key="8">
    <source>
        <dbReference type="EMBL" id="GAA3704218.1"/>
    </source>
</evidence>
<evidence type="ECO:0000256" key="4">
    <source>
        <dbReference type="ARBA" id="ARBA00023002"/>
    </source>
</evidence>
<dbReference type="EMBL" id="BAABCJ010000002">
    <property type="protein sequence ID" value="GAA3704218.1"/>
    <property type="molecule type" value="Genomic_DNA"/>
</dbReference>
<keyword evidence="5" id="KW-0119">Carbohydrate metabolism</keyword>
<keyword evidence="4" id="KW-0560">Oxidoreductase</keyword>
<dbReference type="Pfam" id="PF02781">
    <property type="entry name" value="G6PD_C"/>
    <property type="match status" value="1"/>
</dbReference>
<comment type="pathway">
    <text evidence="1">Carbohydrate degradation; pentose phosphate pathway; D-ribulose 5-phosphate from D-glucose 6-phosphate (oxidative stage): step 1/3.</text>
</comment>
<dbReference type="InterPro" id="IPR036291">
    <property type="entry name" value="NAD(P)-bd_dom_sf"/>
</dbReference>
<evidence type="ECO:0000259" key="7">
    <source>
        <dbReference type="Pfam" id="PF02781"/>
    </source>
</evidence>
<proteinExistence type="predicted"/>
<dbReference type="RefSeq" id="WP_344882967.1">
    <property type="nucleotide sequence ID" value="NZ_BAABCJ010000002.1"/>
</dbReference>
<name>A0ABP7DDJ9_9MICC</name>
<organism evidence="8 9">
    <name type="scientific">Zhihengliuella alba</name>
    <dbReference type="NCBI Taxonomy" id="547018"/>
    <lineage>
        <taxon>Bacteria</taxon>
        <taxon>Bacillati</taxon>
        <taxon>Actinomycetota</taxon>
        <taxon>Actinomycetes</taxon>
        <taxon>Micrococcales</taxon>
        <taxon>Micrococcaceae</taxon>
        <taxon>Zhihengliuella</taxon>
    </lineage>
</organism>
<dbReference type="Pfam" id="PF00479">
    <property type="entry name" value="G6PD_N"/>
    <property type="match status" value="1"/>
</dbReference>
<dbReference type="InterPro" id="IPR022674">
    <property type="entry name" value="G6P_DH_NAD-bd"/>
</dbReference>
<dbReference type="Gene3D" id="3.30.360.10">
    <property type="entry name" value="Dihydrodipicolinate Reductase, domain 2"/>
    <property type="match status" value="1"/>
</dbReference>
<keyword evidence="3" id="KW-0521">NADP</keyword>
<dbReference type="PIRSF" id="PIRSF000110">
    <property type="entry name" value="G6PD"/>
    <property type="match status" value="1"/>
</dbReference>
<dbReference type="Proteomes" id="UP001501536">
    <property type="component" value="Unassembled WGS sequence"/>
</dbReference>
<evidence type="ECO:0000256" key="3">
    <source>
        <dbReference type="ARBA" id="ARBA00022857"/>
    </source>
</evidence>
<feature type="domain" description="Glucose-6-phosphate dehydrogenase NAD-binding" evidence="6">
    <location>
        <begin position="8"/>
        <end position="188"/>
    </location>
</feature>
<evidence type="ECO:0000256" key="1">
    <source>
        <dbReference type="ARBA" id="ARBA00004937"/>
    </source>
</evidence>
<dbReference type="InterPro" id="IPR001282">
    <property type="entry name" value="G6P_DH"/>
</dbReference>
<dbReference type="NCBIfam" id="NF009492">
    <property type="entry name" value="PRK12853.1-3"/>
    <property type="match status" value="1"/>
</dbReference>
<keyword evidence="2" id="KW-0313">Glucose metabolism</keyword>
<dbReference type="Gene3D" id="3.40.50.720">
    <property type="entry name" value="NAD(P)-binding Rossmann-like Domain"/>
    <property type="match status" value="1"/>
</dbReference>
<evidence type="ECO:0000259" key="6">
    <source>
        <dbReference type="Pfam" id="PF00479"/>
    </source>
</evidence>
<evidence type="ECO:0000256" key="2">
    <source>
        <dbReference type="ARBA" id="ARBA00022526"/>
    </source>
</evidence>
<reference evidence="9" key="1">
    <citation type="journal article" date="2019" name="Int. J. Syst. Evol. Microbiol.">
        <title>The Global Catalogue of Microorganisms (GCM) 10K type strain sequencing project: providing services to taxonomists for standard genome sequencing and annotation.</title>
        <authorList>
            <consortium name="The Broad Institute Genomics Platform"/>
            <consortium name="The Broad Institute Genome Sequencing Center for Infectious Disease"/>
            <person name="Wu L."/>
            <person name="Ma J."/>
        </authorList>
    </citation>
    <scope>NUCLEOTIDE SEQUENCE [LARGE SCALE GENOMIC DNA]</scope>
    <source>
        <strain evidence="9">JCM 16961</strain>
    </source>
</reference>
<dbReference type="PRINTS" id="PR00079">
    <property type="entry name" value="G6PDHDRGNASE"/>
</dbReference>
<evidence type="ECO:0000313" key="9">
    <source>
        <dbReference type="Proteomes" id="UP001501536"/>
    </source>
</evidence>
<comment type="caution">
    <text evidence="8">The sequence shown here is derived from an EMBL/GenBank/DDBJ whole genome shotgun (WGS) entry which is preliminary data.</text>
</comment>
<feature type="domain" description="Glucose-6-phosphate dehydrogenase C-terminal" evidence="7">
    <location>
        <begin position="192"/>
        <end position="468"/>
    </location>
</feature>
<dbReference type="InterPro" id="IPR022675">
    <property type="entry name" value="G6P_DH_C"/>
</dbReference>
<keyword evidence="9" id="KW-1185">Reference proteome</keyword>
<dbReference type="PANTHER" id="PTHR23429:SF0">
    <property type="entry name" value="GLUCOSE-6-PHOSPHATE 1-DEHYDROGENASE"/>
    <property type="match status" value="1"/>
</dbReference>
<evidence type="ECO:0000256" key="5">
    <source>
        <dbReference type="ARBA" id="ARBA00023277"/>
    </source>
</evidence>
<dbReference type="SUPFAM" id="SSF51735">
    <property type="entry name" value="NAD(P)-binding Rossmann-fold domains"/>
    <property type="match status" value="1"/>
</dbReference>